<sequence>MNESFTNMNAPPTPKDYNNLRLEGGISGKSQDAAAIGLKNSLFAVSIYDETILIGMGRVIGDGGAFFQIVDIVVKPSYQGRGLGKVIMKELTNYLDKNTYPGSYVSLIADDPANKLYEQFGFRYTYPRSHGMCKMY</sequence>
<name>A0A917HPX9_9BACI</name>
<dbReference type="SUPFAM" id="SSF55729">
    <property type="entry name" value="Acyl-CoA N-acyltransferases (Nat)"/>
    <property type="match status" value="1"/>
</dbReference>
<evidence type="ECO:0000313" key="3">
    <source>
        <dbReference type="Proteomes" id="UP000622860"/>
    </source>
</evidence>
<gene>
    <name evidence="2" type="ORF">GCM10011398_35980</name>
</gene>
<reference evidence="2" key="1">
    <citation type="journal article" date="2014" name="Int. J. Syst. Evol. Microbiol.">
        <title>Complete genome sequence of Corynebacterium casei LMG S-19264T (=DSM 44701T), isolated from a smear-ripened cheese.</title>
        <authorList>
            <consortium name="US DOE Joint Genome Institute (JGI-PGF)"/>
            <person name="Walter F."/>
            <person name="Albersmeier A."/>
            <person name="Kalinowski J."/>
            <person name="Ruckert C."/>
        </authorList>
    </citation>
    <scope>NUCLEOTIDE SEQUENCE</scope>
    <source>
        <strain evidence="2">CGMCC 1.12754</strain>
    </source>
</reference>
<evidence type="ECO:0000313" key="2">
    <source>
        <dbReference type="EMBL" id="GGG86955.1"/>
    </source>
</evidence>
<dbReference type="PANTHER" id="PTHR43233:SF1">
    <property type="entry name" value="FAMILY N-ACETYLTRANSFERASE, PUTATIVE (AFU_ORTHOLOGUE AFUA_6G03350)-RELATED"/>
    <property type="match status" value="1"/>
</dbReference>
<organism evidence="2 3">
    <name type="scientific">Virgibacillus oceani</name>
    <dbReference type="NCBI Taxonomy" id="1479511"/>
    <lineage>
        <taxon>Bacteria</taxon>
        <taxon>Bacillati</taxon>
        <taxon>Bacillota</taxon>
        <taxon>Bacilli</taxon>
        <taxon>Bacillales</taxon>
        <taxon>Bacillaceae</taxon>
        <taxon>Virgibacillus</taxon>
    </lineage>
</organism>
<dbReference type="Gene3D" id="3.40.630.30">
    <property type="match status" value="1"/>
</dbReference>
<dbReference type="AlphaFoldDB" id="A0A917HPX9"/>
<feature type="domain" description="N-acetyltransferase" evidence="1">
    <location>
        <begin position="1"/>
        <end position="136"/>
    </location>
</feature>
<dbReference type="Pfam" id="PF13673">
    <property type="entry name" value="Acetyltransf_10"/>
    <property type="match status" value="1"/>
</dbReference>
<dbReference type="PANTHER" id="PTHR43233">
    <property type="entry name" value="FAMILY N-ACETYLTRANSFERASE, PUTATIVE (AFU_ORTHOLOGUE AFUA_6G03350)-RELATED"/>
    <property type="match status" value="1"/>
</dbReference>
<reference evidence="2" key="2">
    <citation type="submission" date="2020-09" db="EMBL/GenBank/DDBJ databases">
        <authorList>
            <person name="Sun Q."/>
            <person name="Zhou Y."/>
        </authorList>
    </citation>
    <scope>NUCLEOTIDE SEQUENCE</scope>
    <source>
        <strain evidence="2">CGMCC 1.12754</strain>
    </source>
</reference>
<dbReference type="EMBL" id="BMFR01000024">
    <property type="protein sequence ID" value="GGG86955.1"/>
    <property type="molecule type" value="Genomic_DNA"/>
</dbReference>
<dbReference type="Proteomes" id="UP000622860">
    <property type="component" value="Unassembled WGS sequence"/>
</dbReference>
<keyword evidence="3" id="KW-1185">Reference proteome</keyword>
<dbReference type="PROSITE" id="PS51186">
    <property type="entry name" value="GNAT"/>
    <property type="match status" value="1"/>
</dbReference>
<dbReference type="RefSeq" id="WP_188456759.1">
    <property type="nucleotide sequence ID" value="NZ_BMFR01000024.1"/>
</dbReference>
<comment type="caution">
    <text evidence="2">The sequence shown here is derived from an EMBL/GenBank/DDBJ whole genome shotgun (WGS) entry which is preliminary data.</text>
</comment>
<dbReference type="InterPro" id="IPR000182">
    <property type="entry name" value="GNAT_dom"/>
</dbReference>
<dbReference type="GO" id="GO:0016747">
    <property type="term" value="F:acyltransferase activity, transferring groups other than amino-acyl groups"/>
    <property type="evidence" value="ECO:0007669"/>
    <property type="project" value="InterPro"/>
</dbReference>
<evidence type="ECO:0000259" key="1">
    <source>
        <dbReference type="PROSITE" id="PS51186"/>
    </source>
</evidence>
<dbReference type="InterPro" id="IPR053144">
    <property type="entry name" value="Acetyltransferase_Butenolide"/>
</dbReference>
<dbReference type="CDD" id="cd04301">
    <property type="entry name" value="NAT_SF"/>
    <property type="match status" value="1"/>
</dbReference>
<proteinExistence type="predicted"/>
<dbReference type="InterPro" id="IPR016181">
    <property type="entry name" value="Acyl_CoA_acyltransferase"/>
</dbReference>
<protein>
    <submittedName>
        <fullName evidence="2">N-acetyltransferase</fullName>
    </submittedName>
</protein>
<accession>A0A917HPX9</accession>